<accession>A0ABW4XSB7</accession>
<dbReference type="Proteomes" id="UP001597380">
    <property type="component" value="Unassembled WGS sequence"/>
</dbReference>
<evidence type="ECO:0000256" key="8">
    <source>
        <dbReference type="ARBA" id="ARBA00023032"/>
    </source>
</evidence>
<feature type="transmembrane region" description="Helical" evidence="11">
    <location>
        <begin position="71"/>
        <end position="92"/>
    </location>
</feature>
<evidence type="ECO:0000313" key="12">
    <source>
        <dbReference type="EMBL" id="MFD2097998.1"/>
    </source>
</evidence>
<keyword evidence="9 11" id="KW-0472">Membrane</keyword>
<feature type="transmembrane region" description="Helical" evidence="11">
    <location>
        <begin position="31"/>
        <end position="51"/>
    </location>
</feature>
<protein>
    <recommendedName>
        <fullName evidence="11">Sulfate transporter CysZ</fullName>
    </recommendedName>
</protein>
<organism evidence="12 13">
    <name type="scientific">Corallincola platygyrae</name>
    <dbReference type="NCBI Taxonomy" id="1193278"/>
    <lineage>
        <taxon>Bacteria</taxon>
        <taxon>Pseudomonadati</taxon>
        <taxon>Pseudomonadota</taxon>
        <taxon>Gammaproteobacteria</taxon>
        <taxon>Alteromonadales</taxon>
        <taxon>Psychromonadaceae</taxon>
        <taxon>Corallincola</taxon>
    </lineage>
</organism>
<keyword evidence="3 11" id="KW-1003">Cell membrane</keyword>
<evidence type="ECO:0000256" key="11">
    <source>
        <dbReference type="HAMAP-Rule" id="MF_00468"/>
    </source>
</evidence>
<evidence type="ECO:0000256" key="1">
    <source>
        <dbReference type="ARBA" id="ARBA00004141"/>
    </source>
</evidence>
<dbReference type="PANTHER" id="PTHR37468">
    <property type="entry name" value="SULFATE TRANSPORTER CYSZ"/>
    <property type="match status" value="1"/>
</dbReference>
<sequence length="253" mass="29033">MSQQLVQQGHSGASYFFRGFDLIKTPGLRKFVILPLAVNLLLFSGAFYYLFLQIEELIGWVNGYLPDWLSWLNYLLWPLLVLTTLLVFSYIFSTVANWIAAPFNGLLAEKVELMLSDRPFDTGGMMDMVKDLPRIFKREWRKLLYYLPRAIACLLLFLVPVIGQTLAPVVWFLFTAWMMKIQYADYPFDNHKISFEQMRAQLAEQKGASLSFGAIVTLFTMVPILNLVVMPVAVCGATAMWVEQYRDKALASR</sequence>
<dbReference type="InterPro" id="IPR059112">
    <property type="entry name" value="CysZ/EI24"/>
</dbReference>
<evidence type="ECO:0000256" key="10">
    <source>
        <dbReference type="ARBA" id="ARBA00023192"/>
    </source>
</evidence>
<comment type="similarity">
    <text evidence="11">Belongs to the CysZ family.</text>
</comment>
<dbReference type="PANTHER" id="PTHR37468:SF1">
    <property type="entry name" value="SULFATE TRANSPORTER CYSZ"/>
    <property type="match status" value="1"/>
</dbReference>
<gene>
    <name evidence="11 12" type="primary">cysZ</name>
    <name evidence="12" type="ORF">ACFSJ3_18570</name>
</gene>
<dbReference type="RefSeq" id="WP_345342240.1">
    <property type="nucleotide sequence ID" value="NZ_BAABLI010000034.1"/>
</dbReference>
<dbReference type="NCBIfam" id="NF003433">
    <property type="entry name" value="PRK04949.1"/>
    <property type="match status" value="1"/>
</dbReference>
<dbReference type="Pfam" id="PF07264">
    <property type="entry name" value="EI24"/>
    <property type="match status" value="1"/>
</dbReference>
<evidence type="ECO:0000256" key="9">
    <source>
        <dbReference type="ARBA" id="ARBA00023136"/>
    </source>
</evidence>
<keyword evidence="10 11" id="KW-0198">Cysteine biosynthesis</keyword>
<keyword evidence="6 11" id="KW-0812">Transmembrane</keyword>
<keyword evidence="8 11" id="KW-0764">Sulfate transport</keyword>
<name>A0ABW4XSB7_9GAMM</name>
<feature type="transmembrane region" description="Helical" evidence="11">
    <location>
        <begin position="143"/>
        <end position="163"/>
    </location>
</feature>
<evidence type="ECO:0000313" key="13">
    <source>
        <dbReference type="Proteomes" id="UP001597380"/>
    </source>
</evidence>
<evidence type="ECO:0000256" key="4">
    <source>
        <dbReference type="ARBA" id="ARBA00022519"/>
    </source>
</evidence>
<keyword evidence="7 11" id="KW-1133">Transmembrane helix</keyword>
<feature type="transmembrane region" description="Helical" evidence="11">
    <location>
        <begin position="209"/>
        <end position="242"/>
    </location>
</feature>
<reference evidence="13" key="1">
    <citation type="journal article" date="2019" name="Int. J. Syst. Evol. Microbiol.">
        <title>The Global Catalogue of Microorganisms (GCM) 10K type strain sequencing project: providing services to taxonomists for standard genome sequencing and annotation.</title>
        <authorList>
            <consortium name="The Broad Institute Genomics Platform"/>
            <consortium name="The Broad Institute Genome Sequencing Center for Infectious Disease"/>
            <person name="Wu L."/>
            <person name="Ma J."/>
        </authorList>
    </citation>
    <scope>NUCLEOTIDE SEQUENCE [LARGE SCALE GENOMIC DNA]</scope>
    <source>
        <strain evidence="13">CGMCC 1.10992</strain>
    </source>
</reference>
<evidence type="ECO:0000256" key="5">
    <source>
        <dbReference type="ARBA" id="ARBA00022605"/>
    </source>
</evidence>
<keyword evidence="2 11" id="KW-0813">Transport</keyword>
<evidence type="ECO:0000256" key="6">
    <source>
        <dbReference type="ARBA" id="ARBA00022692"/>
    </source>
</evidence>
<keyword evidence="13" id="KW-1185">Reference proteome</keyword>
<keyword evidence="5 11" id="KW-0028">Amino-acid biosynthesis</keyword>
<dbReference type="InterPro" id="IPR050480">
    <property type="entry name" value="CysZ-like"/>
</dbReference>
<comment type="subcellular location">
    <subcellularLocation>
        <location evidence="11">Cell inner membrane</location>
        <topology evidence="11">Multi-pass membrane protein</topology>
    </subcellularLocation>
    <subcellularLocation>
        <location evidence="1">Membrane</location>
        <topology evidence="1">Multi-pass membrane protein</topology>
    </subcellularLocation>
</comment>
<dbReference type="InterPro" id="IPR022985">
    <property type="entry name" value="Sulfate_CysZ"/>
</dbReference>
<evidence type="ECO:0000256" key="2">
    <source>
        <dbReference type="ARBA" id="ARBA00022448"/>
    </source>
</evidence>
<keyword evidence="4 11" id="KW-0997">Cell inner membrane</keyword>
<evidence type="ECO:0000256" key="3">
    <source>
        <dbReference type="ARBA" id="ARBA00022475"/>
    </source>
</evidence>
<comment type="caution">
    <text evidence="12">The sequence shown here is derived from an EMBL/GenBank/DDBJ whole genome shotgun (WGS) entry which is preliminary data.</text>
</comment>
<proteinExistence type="inferred from homology"/>
<dbReference type="HAMAP" id="MF_00468">
    <property type="entry name" value="CysZ"/>
    <property type="match status" value="1"/>
</dbReference>
<dbReference type="EMBL" id="JBHUHT010000031">
    <property type="protein sequence ID" value="MFD2097998.1"/>
    <property type="molecule type" value="Genomic_DNA"/>
</dbReference>
<evidence type="ECO:0000256" key="7">
    <source>
        <dbReference type="ARBA" id="ARBA00022989"/>
    </source>
</evidence>
<comment type="function">
    <text evidence="11">High affinity, high specificity proton-dependent sulfate transporter, which mediates sulfate uptake. Provides the sulfur source for the cysteine synthesis pathway.</text>
</comment>